<evidence type="ECO:0000313" key="5">
    <source>
        <dbReference type="Proteomes" id="UP000467841"/>
    </source>
</evidence>
<evidence type="ECO:0000256" key="1">
    <source>
        <dbReference type="ARBA" id="ARBA00005254"/>
    </source>
</evidence>
<dbReference type="InterPro" id="IPR001753">
    <property type="entry name" value="Enoyl-CoA_hydra/iso"/>
</dbReference>
<dbReference type="InterPro" id="IPR018376">
    <property type="entry name" value="Enoyl-CoA_hyd/isom_CS"/>
</dbReference>
<name>A0A6D2IHU9_9BRAS</name>
<dbReference type="PANTHER" id="PTHR11941">
    <property type="entry name" value="ENOYL-COA HYDRATASE-RELATED"/>
    <property type="match status" value="1"/>
</dbReference>
<evidence type="ECO:0000256" key="3">
    <source>
        <dbReference type="RuleBase" id="RU003707"/>
    </source>
</evidence>
<dbReference type="Proteomes" id="UP000467841">
    <property type="component" value="Unassembled WGS sequence"/>
</dbReference>
<organism evidence="4 5">
    <name type="scientific">Microthlaspi erraticum</name>
    <dbReference type="NCBI Taxonomy" id="1685480"/>
    <lineage>
        <taxon>Eukaryota</taxon>
        <taxon>Viridiplantae</taxon>
        <taxon>Streptophyta</taxon>
        <taxon>Embryophyta</taxon>
        <taxon>Tracheophyta</taxon>
        <taxon>Spermatophyta</taxon>
        <taxon>Magnoliopsida</taxon>
        <taxon>eudicotyledons</taxon>
        <taxon>Gunneridae</taxon>
        <taxon>Pentapetalae</taxon>
        <taxon>rosids</taxon>
        <taxon>malvids</taxon>
        <taxon>Brassicales</taxon>
        <taxon>Brassicaceae</taxon>
        <taxon>Coluteocarpeae</taxon>
        <taxon>Microthlaspi</taxon>
    </lineage>
</organism>
<reference evidence="4" key="1">
    <citation type="submission" date="2020-01" db="EMBL/GenBank/DDBJ databases">
        <authorList>
            <person name="Mishra B."/>
        </authorList>
    </citation>
    <scope>NUCLEOTIDE SEQUENCE [LARGE SCALE GENOMIC DNA]</scope>
</reference>
<comment type="caution">
    <text evidence="4">The sequence shown here is derived from an EMBL/GenBank/DDBJ whole genome shotgun (WGS) entry which is preliminary data.</text>
</comment>
<dbReference type="SUPFAM" id="SSF52096">
    <property type="entry name" value="ClpP/crotonase"/>
    <property type="match status" value="1"/>
</dbReference>
<keyword evidence="5" id="KW-1185">Reference proteome</keyword>
<dbReference type="CDD" id="cd06558">
    <property type="entry name" value="crotonase-like"/>
    <property type="match status" value="1"/>
</dbReference>
<dbReference type="InterPro" id="IPR029045">
    <property type="entry name" value="ClpP/crotonase-like_dom_sf"/>
</dbReference>
<dbReference type="InterPro" id="IPR014748">
    <property type="entry name" value="Enoyl-CoA_hydra_C"/>
</dbReference>
<comment type="similarity">
    <text evidence="1 3">Belongs to the enoyl-CoA hydratase/isomerase family.</text>
</comment>
<gene>
    <name evidence="4" type="ORF">MERR_LOCUS14874</name>
</gene>
<dbReference type="GO" id="GO:0016836">
    <property type="term" value="F:hydro-lyase activity"/>
    <property type="evidence" value="ECO:0007669"/>
    <property type="project" value="UniProtKB-ARBA"/>
</dbReference>
<sequence length="301" mass="32695">MSFVKYLRRDSLLQLARKPSLHRNSMLQTCRTLIIETAPPESVKLNRLCGSDSGIMEVALDRPVAKNAINKEMLKSLEKTFETIGKDTSARVVMITSLVPGVFCAGADLKQRRSMTPSEVHTFVNSLRYMFSFIEGLRIPTIAAIEGAALGGGLEMALSCDLRVCGEGAVFSLPETGLAIIPGAGGTQRLSRLVGRSVSKELIFTGRKIDAREAANKGLVNFCVPAGEAHEKAMEIAQQISEKGPMAIKMAKKAIDEGIETSLASGLEVEEMCYQELLNTQDRLEGLAAFAEKRKPLYTGK</sequence>
<protein>
    <recommendedName>
        <fullName evidence="6">Enoyl-CoA hydratase</fullName>
    </recommendedName>
</protein>
<dbReference type="OrthoDB" id="2139957at2759"/>
<dbReference type="Gene3D" id="3.90.226.10">
    <property type="entry name" value="2-enoyl-CoA Hydratase, Chain A, domain 1"/>
    <property type="match status" value="1"/>
</dbReference>
<dbReference type="PROSITE" id="PS00166">
    <property type="entry name" value="ENOYL_COA_HYDRATASE"/>
    <property type="match status" value="1"/>
</dbReference>
<dbReference type="AlphaFoldDB" id="A0A6D2IHU9"/>
<dbReference type="GO" id="GO:0006635">
    <property type="term" value="P:fatty acid beta-oxidation"/>
    <property type="evidence" value="ECO:0007669"/>
    <property type="project" value="TreeGrafter"/>
</dbReference>
<dbReference type="EMBL" id="CACVBM020001059">
    <property type="protein sequence ID" value="CAA7027639.1"/>
    <property type="molecule type" value="Genomic_DNA"/>
</dbReference>
<dbReference type="GO" id="GO:0005739">
    <property type="term" value="C:mitochondrion"/>
    <property type="evidence" value="ECO:0007669"/>
    <property type="project" value="TreeGrafter"/>
</dbReference>
<dbReference type="Pfam" id="PF00378">
    <property type="entry name" value="ECH_1"/>
    <property type="match status" value="1"/>
</dbReference>
<accession>A0A6D2IHU9</accession>
<evidence type="ECO:0000256" key="2">
    <source>
        <dbReference type="ARBA" id="ARBA00023239"/>
    </source>
</evidence>
<dbReference type="PANTHER" id="PTHR11941:SF171">
    <property type="entry name" value="SD19268P"/>
    <property type="match status" value="1"/>
</dbReference>
<evidence type="ECO:0000313" key="4">
    <source>
        <dbReference type="EMBL" id="CAA7027639.1"/>
    </source>
</evidence>
<evidence type="ECO:0008006" key="6">
    <source>
        <dbReference type="Google" id="ProtNLM"/>
    </source>
</evidence>
<keyword evidence="2" id="KW-0456">Lyase</keyword>
<proteinExistence type="inferred from homology"/>
<dbReference type="FunFam" id="3.90.226.10:FF:000061">
    <property type="entry name" value="Methylglutaconyl-CoA hydratase, mitochondrial"/>
    <property type="match status" value="1"/>
</dbReference>
<dbReference type="Gene3D" id="1.10.12.10">
    <property type="entry name" value="Lyase 2-enoyl-coa Hydratase, Chain A, domain 2"/>
    <property type="match status" value="1"/>
</dbReference>
<dbReference type="FunFam" id="1.10.12.10:FF:000001">
    <property type="entry name" value="Probable enoyl-CoA hydratase, mitochondrial"/>
    <property type="match status" value="1"/>
</dbReference>